<dbReference type="InterPro" id="IPR001789">
    <property type="entry name" value="Sig_transdc_resp-reg_receiver"/>
</dbReference>
<evidence type="ECO:0000256" key="2">
    <source>
        <dbReference type="SAM" id="MobiDB-lite"/>
    </source>
</evidence>
<dbReference type="Proteomes" id="UP001139089">
    <property type="component" value="Unassembled WGS sequence"/>
</dbReference>
<feature type="region of interest" description="Disordered" evidence="2">
    <location>
        <begin position="102"/>
        <end position="122"/>
    </location>
</feature>
<dbReference type="Gene3D" id="3.40.50.2300">
    <property type="match status" value="1"/>
</dbReference>
<name>A0A9X1NSH6_9HYPH</name>
<feature type="domain" description="Response regulatory" evidence="3">
    <location>
        <begin position="1"/>
        <end position="100"/>
    </location>
</feature>
<dbReference type="InterPro" id="IPR011006">
    <property type="entry name" value="CheY-like_superfamily"/>
</dbReference>
<keyword evidence="1" id="KW-0597">Phosphoprotein</keyword>
<dbReference type="SUPFAM" id="SSF52172">
    <property type="entry name" value="CheY-like"/>
    <property type="match status" value="1"/>
</dbReference>
<sequence>MEAEDILRTLGVETVDIATNVAQARQLVEEHVFDFALLDVNLGSETSFDFANILVSRETPFGFVSGYGESAMFPGSHRDRPRITKPFNETSMSQLLASVSGAADADATPAEASSKASSKASR</sequence>
<dbReference type="AlphaFoldDB" id="A0A9X1NSH6"/>
<evidence type="ECO:0000259" key="3">
    <source>
        <dbReference type="PROSITE" id="PS50110"/>
    </source>
</evidence>
<evidence type="ECO:0000256" key="1">
    <source>
        <dbReference type="PROSITE-ProRule" id="PRU00169"/>
    </source>
</evidence>
<proteinExistence type="predicted"/>
<comment type="caution">
    <text evidence="4">The sequence shown here is derived from an EMBL/GenBank/DDBJ whole genome shotgun (WGS) entry which is preliminary data.</text>
</comment>
<evidence type="ECO:0000313" key="5">
    <source>
        <dbReference type="Proteomes" id="UP001139089"/>
    </source>
</evidence>
<dbReference type="GO" id="GO:0000160">
    <property type="term" value="P:phosphorelay signal transduction system"/>
    <property type="evidence" value="ECO:0007669"/>
    <property type="project" value="InterPro"/>
</dbReference>
<accession>A0A9X1NSH6</accession>
<evidence type="ECO:0000313" key="4">
    <source>
        <dbReference type="EMBL" id="MCD7109214.1"/>
    </source>
</evidence>
<feature type="modified residue" description="4-aspartylphosphate" evidence="1">
    <location>
        <position position="39"/>
    </location>
</feature>
<protein>
    <recommendedName>
        <fullName evidence="3">Response regulatory domain-containing protein</fullName>
    </recommendedName>
</protein>
<dbReference type="EMBL" id="JAJOZR010000005">
    <property type="protein sequence ID" value="MCD7109214.1"/>
    <property type="molecule type" value="Genomic_DNA"/>
</dbReference>
<organism evidence="4 5">
    <name type="scientific">Rhizobium quercicola</name>
    <dbReference type="NCBI Taxonomy" id="2901226"/>
    <lineage>
        <taxon>Bacteria</taxon>
        <taxon>Pseudomonadati</taxon>
        <taxon>Pseudomonadota</taxon>
        <taxon>Alphaproteobacteria</taxon>
        <taxon>Hyphomicrobiales</taxon>
        <taxon>Rhizobiaceae</taxon>
        <taxon>Rhizobium/Agrobacterium group</taxon>
        <taxon>Rhizobium</taxon>
    </lineage>
</organism>
<reference evidence="4" key="1">
    <citation type="submission" date="2021-12" db="EMBL/GenBank/DDBJ databases">
        <authorList>
            <person name="Li Y."/>
        </authorList>
    </citation>
    <scope>NUCLEOTIDE SEQUENCE</scope>
    <source>
        <strain evidence="4">DKSPLA3</strain>
    </source>
</reference>
<gene>
    <name evidence="4" type="ORF">LRX75_09165</name>
</gene>
<keyword evidence="5" id="KW-1185">Reference proteome</keyword>
<dbReference type="PROSITE" id="PS50110">
    <property type="entry name" value="RESPONSE_REGULATORY"/>
    <property type="match status" value="1"/>
</dbReference>